<dbReference type="PANTHER" id="PTHR33696:SF1">
    <property type="entry name" value="T22J18.15"/>
    <property type="match status" value="1"/>
</dbReference>
<dbReference type="PANTHER" id="PTHR33696">
    <property type="entry name" value="T22J18.15-RELATED"/>
    <property type="match status" value="1"/>
</dbReference>
<dbReference type="EMBL" id="CAXHTB010000003">
    <property type="protein sequence ID" value="CAL0303078.1"/>
    <property type="molecule type" value="Genomic_DNA"/>
</dbReference>
<evidence type="ECO:0000313" key="2">
    <source>
        <dbReference type="EMBL" id="CAL0303078.1"/>
    </source>
</evidence>
<gene>
    <name evidence="2" type="ORF">LLUT_LOCUS4138</name>
</gene>
<comment type="caution">
    <text evidence="2">The sequence shown here is derived from an EMBL/GenBank/DDBJ whole genome shotgun (WGS) entry which is preliminary data.</text>
</comment>
<dbReference type="AlphaFoldDB" id="A0AAV1W1P3"/>
<name>A0AAV1W1P3_LUPLU</name>
<organism evidence="2 3">
    <name type="scientific">Lupinus luteus</name>
    <name type="common">European yellow lupine</name>
    <dbReference type="NCBI Taxonomy" id="3873"/>
    <lineage>
        <taxon>Eukaryota</taxon>
        <taxon>Viridiplantae</taxon>
        <taxon>Streptophyta</taxon>
        <taxon>Embryophyta</taxon>
        <taxon>Tracheophyta</taxon>
        <taxon>Spermatophyta</taxon>
        <taxon>Magnoliopsida</taxon>
        <taxon>eudicotyledons</taxon>
        <taxon>Gunneridae</taxon>
        <taxon>Pentapetalae</taxon>
        <taxon>rosids</taxon>
        <taxon>fabids</taxon>
        <taxon>Fabales</taxon>
        <taxon>Fabaceae</taxon>
        <taxon>Papilionoideae</taxon>
        <taxon>50 kb inversion clade</taxon>
        <taxon>genistoids sensu lato</taxon>
        <taxon>core genistoids</taxon>
        <taxon>Genisteae</taxon>
        <taxon>Lupinus</taxon>
    </lineage>
</organism>
<reference evidence="2 3" key="1">
    <citation type="submission" date="2024-03" db="EMBL/GenBank/DDBJ databases">
        <authorList>
            <person name="Martinez-Hernandez J."/>
        </authorList>
    </citation>
    <scope>NUCLEOTIDE SEQUENCE [LARGE SCALE GENOMIC DNA]</scope>
</reference>
<keyword evidence="3" id="KW-1185">Reference proteome</keyword>
<dbReference type="Proteomes" id="UP001497480">
    <property type="component" value="Unassembled WGS sequence"/>
</dbReference>
<accession>A0AAV1W1P3</accession>
<feature type="region of interest" description="Disordered" evidence="1">
    <location>
        <begin position="81"/>
        <end position="108"/>
    </location>
</feature>
<proteinExistence type="predicted"/>
<protein>
    <submittedName>
        <fullName evidence="2">Uncharacterized protein</fullName>
    </submittedName>
</protein>
<dbReference type="Pfam" id="PF05097">
    <property type="entry name" value="DUF688"/>
    <property type="match status" value="1"/>
</dbReference>
<evidence type="ECO:0000313" key="3">
    <source>
        <dbReference type="Proteomes" id="UP001497480"/>
    </source>
</evidence>
<sequence>MDSSSTQRHNHDNMVVPKQCETYFKYMSSHRTPSFSSLSSFSPSSSSFESLYFHDDTFLSPTTPQRFYGVPFSWEHLPGIPKNQNSKKKQESSLKLLPLPPPTTTTTTTIHSSKMINQEETRIRKKNSMQSTSQRDPFFDAMVKCSKDDREEKTCRNLWNNDAKVSRSFSQRFGFINLNGSCKRTCGVSESIVYIPNSRRSTYQHFSPRSL</sequence>
<dbReference type="InterPro" id="IPR007789">
    <property type="entry name" value="DUF688"/>
</dbReference>
<evidence type="ECO:0000256" key="1">
    <source>
        <dbReference type="SAM" id="MobiDB-lite"/>
    </source>
</evidence>